<dbReference type="Proteomes" id="UP000263900">
    <property type="component" value="Chromosome"/>
</dbReference>
<sequence length="148" mass="17030">MATEIYQLFVYGSLLSGFHHPAYGYISRYFTLIGPAKVKGKLFDMGEYPAAVPVNEDTWIMGELYQLNNKDEFEYAICQLDDYEGIFPEAGGTPLYRREPVNVVINEKDTLAWIYWYNQDVLGKPLIASGSVLEYRDQQEKKNQSGFF</sequence>
<keyword evidence="3" id="KW-1185">Reference proteome</keyword>
<evidence type="ECO:0000313" key="2">
    <source>
        <dbReference type="EMBL" id="AXY76274.1"/>
    </source>
</evidence>
<dbReference type="OrthoDB" id="482277at2"/>
<dbReference type="KEGG" id="pseg:D3H65_20760"/>
<accession>A0A3B7MP32</accession>
<feature type="domain" description="Gamma-glutamylcyclotransferase AIG2-like" evidence="1">
    <location>
        <begin position="8"/>
        <end position="131"/>
    </location>
</feature>
<keyword evidence="2" id="KW-0808">Transferase</keyword>
<dbReference type="RefSeq" id="WP_119052152.1">
    <property type="nucleotide sequence ID" value="NZ_CP032157.1"/>
</dbReference>
<dbReference type="SUPFAM" id="SSF110857">
    <property type="entry name" value="Gamma-glutamyl cyclotransferase-like"/>
    <property type="match status" value="1"/>
</dbReference>
<dbReference type="InterPro" id="IPR009288">
    <property type="entry name" value="AIG2-like_dom"/>
</dbReference>
<dbReference type="AlphaFoldDB" id="A0A3B7MP32"/>
<dbReference type="InterPro" id="IPR013024">
    <property type="entry name" value="GGCT-like"/>
</dbReference>
<proteinExistence type="predicted"/>
<dbReference type="EMBL" id="CP032157">
    <property type="protein sequence ID" value="AXY76274.1"/>
    <property type="molecule type" value="Genomic_DNA"/>
</dbReference>
<dbReference type="GO" id="GO:0016740">
    <property type="term" value="F:transferase activity"/>
    <property type="evidence" value="ECO:0007669"/>
    <property type="project" value="UniProtKB-KW"/>
</dbReference>
<dbReference type="Gene3D" id="3.10.490.10">
    <property type="entry name" value="Gamma-glutamyl cyclotransferase-like"/>
    <property type="match status" value="1"/>
</dbReference>
<protein>
    <submittedName>
        <fullName evidence="2">Gamma-glutamylcyclotransferase</fullName>
    </submittedName>
</protein>
<gene>
    <name evidence="2" type="ORF">D3H65_20760</name>
</gene>
<evidence type="ECO:0000313" key="3">
    <source>
        <dbReference type="Proteomes" id="UP000263900"/>
    </source>
</evidence>
<dbReference type="Pfam" id="PF06094">
    <property type="entry name" value="GGACT"/>
    <property type="match status" value="1"/>
</dbReference>
<reference evidence="2 3" key="1">
    <citation type="submission" date="2018-09" db="EMBL/GenBank/DDBJ databases">
        <title>Genome sequencing of strain 6GH32-13.</title>
        <authorList>
            <person name="Weon H.-Y."/>
            <person name="Heo J."/>
            <person name="Kwon S.-W."/>
        </authorList>
    </citation>
    <scope>NUCLEOTIDE SEQUENCE [LARGE SCALE GENOMIC DNA]</scope>
    <source>
        <strain evidence="2 3">5GH32-13</strain>
    </source>
</reference>
<evidence type="ECO:0000259" key="1">
    <source>
        <dbReference type="Pfam" id="PF06094"/>
    </source>
</evidence>
<dbReference type="InterPro" id="IPR036568">
    <property type="entry name" value="GGCT-like_sf"/>
</dbReference>
<name>A0A3B7MP32_9BACT</name>
<dbReference type="CDD" id="cd06661">
    <property type="entry name" value="GGCT_like"/>
    <property type="match status" value="1"/>
</dbReference>
<organism evidence="2 3">
    <name type="scientific">Paraflavitalea soli</name>
    <dbReference type="NCBI Taxonomy" id="2315862"/>
    <lineage>
        <taxon>Bacteria</taxon>
        <taxon>Pseudomonadati</taxon>
        <taxon>Bacteroidota</taxon>
        <taxon>Chitinophagia</taxon>
        <taxon>Chitinophagales</taxon>
        <taxon>Chitinophagaceae</taxon>
        <taxon>Paraflavitalea</taxon>
    </lineage>
</organism>